<evidence type="ECO:0000259" key="2">
    <source>
        <dbReference type="Pfam" id="PF14530"/>
    </source>
</evidence>
<dbReference type="AlphaFoldDB" id="F8DY35"/>
<dbReference type="InterPro" id="IPR006311">
    <property type="entry name" value="TAT_signal"/>
</dbReference>
<gene>
    <name evidence="3" type="ordered locus">CRES_1238</name>
</gene>
<reference evidence="3 4" key="1">
    <citation type="journal article" date="2012" name="BMC Genomics">
        <title>Complete genome sequence, lifestyle, and multi-drug resistance of the human pathogen Corynebacterium resistens DSM 45100 isolated from blood samples of a leukemia patient.</title>
        <authorList>
            <person name="Schroder J."/>
            <person name="Maus I."/>
            <person name="Meyer K."/>
            <person name="Wordemann S."/>
            <person name="Blom J."/>
            <person name="Jaenicke S."/>
            <person name="Schneider J."/>
            <person name="Trost E."/>
            <person name="Tauch A."/>
        </authorList>
    </citation>
    <scope>NUCLEOTIDE SEQUENCE [LARGE SCALE GENOMIC DNA]</scope>
    <source>
        <strain evidence="4">DSM 45100 / JCM 12819 / CCUG 50093 / GTC 2026 / SICGH 158</strain>
    </source>
</reference>
<feature type="region of interest" description="Disordered" evidence="1">
    <location>
        <begin position="253"/>
        <end position="272"/>
    </location>
</feature>
<evidence type="ECO:0000313" key="4">
    <source>
        <dbReference type="Proteomes" id="UP000000492"/>
    </source>
</evidence>
<dbReference type="SUPFAM" id="SSF47240">
    <property type="entry name" value="Ferritin-like"/>
    <property type="match status" value="1"/>
</dbReference>
<dbReference type="KEGG" id="crd:CRES_1238"/>
<keyword evidence="4" id="KW-1185">Reference proteome</keyword>
<dbReference type="Pfam" id="PF14530">
    <property type="entry name" value="DUF4439"/>
    <property type="match status" value="1"/>
</dbReference>
<sequence length="333" mass="34454">MALDRRGFLLGGIAAFGTLTLSACTSDGASLTGVFAASPQPDEKLVNFYWALKDAAEAASGKKAAGLNATAKVYEGQAALLAKEISRQCGRDDEGKAPEQCAATTAPSARPSAANDSNTAPNDEKLRKSALTLITAPASSGKEDALQSNRAVAGIATGIYAALAVTSNSAALEEAQRIDEKAVADGFGGAQGEALEALADAIDMTYGAIYVSGLALAADGGNNRETLRAVADRLRDFRESALAVLEAATADQPIPQASYQPPGGAPKDSASALETQLKCTQPITKQLRFLVTQTNRSESREFAARWCGLIARLEAALERAQGNNPLDHATRGA</sequence>
<evidence type="ECO:0000313" key="3">
    <source>
        <dbReference type="EMBL" id="AEI09593.1"/>
    </source>
</evidence>
<dbReference type="Proteomes" id="UP000000492">
    <property type="component" value="Chromosome"/>
</dbReference>
<dbReference type="PROSITE" id="PS51257">
    <property type="entry name" value="PROKAR_LIPOPROTEIN"/>
    <property type="match status" value="1"/>
</dbReference>
<organism evidence="3 4">
    <name type="scientific">Corynebacterium resistens (strain DSM 45100 / JCM 12819 / GTC 2026 / SICGH 158)</name>
    <dbReference type="NCBI Taxonomy" id="662755"/>
    <lineage>
        <taxon>Bacteria</taxon>
        <taxon>Bacillati</taxon>
        <taxon>Actinomycetota</taxon>
        <taxon>Actinomycetes</taxon>
        <taxon>Mycobacteriales</taxon>
        <taxon>Corynebacteriaceae</taxon>
        <taxon>Corynebacterium</taxon>
    </lineage>
</organism>
<name>F8DY35_CORRG</name>
<dbReference type="Gene3D" id="1.20.1260.10">
    <property type="match status" value="1"/>
</dbReference>
<feature type="compositionally biased region" description="Low complexity" evidence="1">
    <location>
        <begin position="102"/>
        <end position="114"/>
    </location>
</feature>
<protein>
    <submittedName>
        <fullName evidence="3">Secreted protein</fullName>
    </submittedName>
</protein>
<proteinExistence type="predicted"/>
<dbReference type="InterPro" id="IPR029447">
    <property type="entry name" value="DUF4439"/>
</dbReference>
<dbReference type="EMBL" id="CP002857">
    <property type="protein sequence ID" value="AEI09593.1"/>
    <property type="molecule type" value="Genomic_DNA"/>
</dbReference>
<feature type="region of interest" description="Disordered" evidence="1">
    <location>
        <begin position="91"/>
        <end position="124"/>
    </location>
</feature>
<accession>F8DY35</accession>
<dbReference type="HOGENOM" id="CLU_833461_0_0_11"/>
<dbReference type="eggNOG" id="ENOG5031RC0">
    <property type="taxonomic scope" value="Bacteria"/>
</dbReference>
<dbReference type="PROSITE" id="PS51318">
    <property type="entry name" value="TAT"/>
    <property type="match status" value="1"/>
</dbReference>
<dbReference type="InterPro" id="IPR012347">
    <property type="entry name" value="Ferritin-like"/>
</dbReference>
<evidence type="ECO:0000256" key="1">
    <source>
        <dbReference type="SAM" id="MobiDB-lite"/>
    </source>
</evidence>
<dbReference type="InterPro" id="IPR009078">
    <property type="entry name" value="Ferritin-like_SF"/>
</dbReference>
<dbReference type="STRING" id="662755.CRES_1238"/>
<feature type="domain" description="DUF4439" evidence="2">
    <location>
        <begin position="197"/>
        <end position="307"/>
    </location>
</feature>